<dbReference type="PANTHER" id="PTHR39441">
    <property type="entry name" value="DUF2252 DOMAIN-CONTAINING PROTEIN"/>
    <property type="match status" value="1"/>
</dbReference>
<protein>
    <submittedName>
        <fullName evidence="1">Uncharacterized protein</fullName>
    </submittedName>
</protein>
<sequence length="253" mass="29680">MLEKWTSGEQDRHFQLNSEKVRALDIPRREQLIDALANYRARRNKFMGLEQTDKPMEILDVVERLGAGTGSLGNRRFYALIRDIDKQTEDHDFILDIKLQGQPTAYGYLSEEETKEYNDNFASHAVRHADAYTALSDFPDHHLGWVSLENESYSVRERCPYKRDFDTSKLSSKEFLLMAAQWGEVLALKHRRAARRLNRNQDSSPLEKKLKDIAENHLWEFKFFIRSLAQPYAQQVRRDWDAFRLNADTLVAQ</sequence>
<reference evidence="1" key="1">
    <citation type="journal article" date="2010" name="ISME J.">
        <title>Metagenome of the Mediterranean deep chlorophyll maximum studied by direct and fosmid library 454 pyrosequencing.</title>
        <authorList>
            <person name="Ghai R."/>
            <person name="Martin-Cuadrado A.B."/>
            <person name="Molto A.G."/>
            <person name="Heredia I.G."/>
            <person name="Cabrera R."/>
            <person name="Martin J."/>
            <person name="Verdu M."/>
            <person name="Deschamps P."/>
            <person name="Moreira D."/>
            <person name="Lopez-Garcia P."/>
            <person name="Mira A."/>
            <person name="Rodriguez-Valera F."/>
        </authorList>
    </citation>
    <scope>NUCLEOTIDE SEQUENCE</scope>
</reference>
<proteinExistence type="predicted"/>
<dbReference type="AlphaFoldDB" id="D6PGM6"/>
<organism evidence="1">
    <name type="scientific">uncultured marine bacterium MedDCM-OCT-S09-C166</name>
    <dbReference type="NCBI Taxonomy" id="743076"/>
    <lineage>
        <taxon>Bacteria</taxon>
        <taxon>environmental samples</taxon>
    </lineage>
</organism>
<dbReference type="Pfam" id="PF10009">
    <property type="entry name" value="DUF2252"/>
    <property type="match status" value="1"/>
</dbReference>
<evidence type="ECO:0000313" key="1">
    <source>
        <dbReference type="EMBL" id="ADD94877.1"/>
    </source>
</evidence>
<dbReference type="PANTHER" id="PTHR39441:SF1">
    <property type="entry name" value="DUF2252 DOMAIN-CONTAINING PROTEIN"/>
    <property type="match status" value="1"/>
</dbReference>
<accession>D6PGM6</accession>
<dbReference type="InterPro" id="IPR018721">
    <property type="entry name" value="DUF2252"/>
</dbReference>
<dbReference type="EMBL" id="GU943049">
    <property type="protein sequence ID" value="ADD94877.1"/>
    <property type="molecule type" value="Genomic_DNA"/>
</dbReference>
<name>D6PGM6_9BACT</name>